<dbReference type="Proteomes" id="UP000198598">
    <property type="component" value="Unassembled WGS sequence"/>
</dbReference>
<feature type="transmembrane region" description="Helical" evidence="1">
    <location>
        <begin position="401"/>
        <end position="423"/>
    </location>
</feature>
<dbReference type="InterPro" id="IPR007349">
    <property type="entry name" value="DUF418"/>
</dbReference>
<dbReference type="OrthoDB" id="9807744at2"/>
<feature type="transmembrane region" description="Helical" evidence="1">
    <location>
        <begin position="157"/>
        <end position="177"/>
    </location>
</feature>
<keyword evidence="1" id="KW-0472">Membrane</keyword>
<dbReference type="PANTHER" id="PTHR30590:SF2">
    <property type="entry name" value="INNER MEMBRANE PROTEIN"/>
    <property type="match status" value="1"/>
</dbReference>
<evidence type="ECO:0000259" key="2">
    <source>
        <dbReference type="Pfam" id="PF04235"/>
    </source>
</evidence>
<dbReference type="STRING" id="662367.SAMN05216167_102116"/>
<dbReference type="EMBL" id="FOLQ01000002">
    <property type="protein sequence ID" value="SFC67275.1"/>
    <property type="molecule type" value="Genomic_DNA"/>
</dbReference>
<feature type="transmembrane region" description="Helical" evidence="1">
    <location>
        <begin position="32"/>
        <end position="52"/>
    </location>
</feature>
<feature type="transmembrane region" description="Helical" evidence="1">
    <location>
        <begin position="327"/>
        <end position="354"/>
    </location>
</feature>
<name>A0A1I1L2W7_9BACT</name>
<feature type="transmembrane region" description="Helical" evidence="1">
    <location>
        <begin position="72"/>
        <end position="97"/>
    </location>
</feature>
<feature type="transmembrane region" description="Helical" evidence="1">
    <location>
        <begin position="254"/>
        <end position="275"/>
    </location>
</feature>
<organism evidence="3 4">
    <name type="scientific">Spirosoma endophyticum</name>
    <dbReference type="NCBI Taxonomy" id="662367"/>
    <lineage>
        <taxon>Bacteria</taxon>
        <taxon>Pseudomonadati</taxon>
        <taxon>Bacteroidota</taxon>
        <taxon>Cytophagia</taxon>
        <taxon>Cytophagales</taxon>
        <taxon>Cytophagaceae</taxon>
        <taxon>Spirosoma</taxon>
    </lineage>
</organism>
<evidence type="ECO:0000313" key="4">
    <source>
        <dbReference type="Proteomes" id="UP000198598"/>
    </source>
</evidence>
<evidence type="ECO:0000256" key="1">
    <source>
        <dbReference type="SAM" id="Phobius"/>
    </source>
</evidence>
<dbReference type="PANTHER" id="PTHR30590">
    <property type="entry name" value="INNER MEMBRANE PROTEIN"/>
    <property type="match status" value="1"/>
</dbReference>
<dbReference type="AlphaFoldDB" id="A0A1I1L2W7"/>
<sequence length="455" mass="52765">MQAESYSNPFVTSPVASFRPIAQAERIETVDILRGVALLGILMMNIPVFAMPEYFSKSFRSDTDNVNFWVDAVVTVLFEGKMRALFSMIFGVGILLFTTKKERTGKSVVGLYYRRMGWLILFGLIDAHVLLWSGDILYLYGVCGLLAFLFRNVKPAYLAIGVPLIALIDFTSGTLFYQNMREKLLGYKEAKAAQEHHQTLTEQQKKAMTDWRAIQKEFIPNKAEVAEHTRSMKSNYTTVANYLRPLSWDFQTKYLAYAIWDPLALMLLGMALYKWGYFAGKWPRRRYIQIMLVGYGIGLPLVIFNYYNSYTHFPNVASRLAYMETHAISWMSLIYPFQRILLVMAHASLLILLIQSGAAQRFLKRLAAVGQMAFTNYVMHTVICTFIFFGYGLNYFAELQYYQLFFIVVGIWVLQLIVSPIWLRYFQFGPLEWCWRSLTYWQRQPLRHQETALNA</sequence>
<dbReference type="InterPro" id="IPR052529">
    <property type="entry name" value="Bact_Transport_Assoc"/>
</dbReference>
<dbReference type="RefSeq" id="WP_093823874.1">
    <property type="nucleotide sequence ID" value="NZ_FOLQ01000002.1"/>
</dbReference>
<feature type="domain" description="DUF418" evidence="2">
    <location>
        <begin position="272"/>
        <end position="442"/>
    </location>
</feature>
<proteinExistence type="predicted"/>
<accession>A0A1I1L2W7</accession>
<gene>
    <name evidence="3" type="ORF">SAMN05216167_102116</name>
</gene>
<keyword evidence="1" id="KW-0812">Transmembrane</keyword>
<evidence type="ECO:0000313" key="3">
    <source>
        <dbReference type="EMBL" id="SFC67275.1"/>
    </source>
</evidence>
<feature type="transmembrane region" description="Helical" evidence="1">
    <location>
        <begin position="366"/>
        <end position="389"/>
    </location>
</feature>
<keyword evidence="4" id="KW-1185">Reference proteome</keyword>
<dbReference type="Pfam" id="PF04235">
    <property type="entry name" value="DUF418"/>
    <property type="match status" value="1"/>
</dbReference>
<reference evidence="3 4" key="1">
    <citation type="submission" date="2016-10" db="EMBL/GenBank/DDBJ databases">
        <authorList>
            <person name="de Groot N.N."/>
        </authorList>
    </citation>
    <scope>NUCLEOTIDE SEQUENCE [LARGE SCALE GENOMIC DNA]</scope>
    <source>
        <strain evidence="3 4">DSM 26130</strain>
    </source>
</reference>
<feature type="transmembrane region" description="Helical" evidence="1">
    <location>
        <begin position="287"/>
        <end position="307"/>
    </location>
</feature>
<protein>
    <recommendedName>
        <fullName evidence="2">DUF418 domain-containing protein</fullName>
    </recommendedName>
</protein>
<keyword evidence="1" id="KW-1133">Transmembrane helix</keyword>